<accession>A0ABQ5LQF4</accession>
<dbReference type="InterPro" id="IPR010982">
    <property type="entry name" value="Lambda_DNA-bd_dom_sf"/>
</dbReference>
<evidence type="ECO:0000256" key="1">
    <source>
        <dbReference type="ARBA" id="ARBA00023015"/>
    </source>
</evidence>
<feature type="domain" description="HTH cro/C1-type" evidence="5">
    <location>
        <begin position="12"/>
        <end position="54"/>
    </location>
</feature>
<keyword evidence="1" id="KW-0805">Transcription regulation</keyword>
<dbReference type="InterPro" id="IPR046335">
    <property type="entry name" value="LacI/GalR-like_sensor"/>
</dbReference>
<comment type="caution">
    <text evidence="6">The sequence shown here is derived from an EMBL/GenBank/DDBJ whole genome shotgun (WGS) entry which is preliminary data.</text>
</comment>
<dbReference type="PANTHER" id="PTHR30146:SF109">
    <property type="entry name" value="HTH-TYPE TRANSCRIPTIONAL REGULATOR GALS"/>
    <property type="match status" value="1"/>
</dbReference>
<feature type="domain" description="HTH lacI-type" evidence="4">
    <location>
        <begin position="10"/>
        <end position="64"/>
    </location>
</feature>
<dbReference type="Gene3D" id="1.10.260.40">
    <property type="entry name" value="lambda repressor-like DNA-binding domains"/>
    <property type="match status" value="1"/>
</dbReference>
<sequence>MSGQSPQRLRNMKEFSEVTGLSRPTVSKYFHDPASVRPSTRAKIETALKKYDYLPNFLAVNQNRRNPKTVGIIVPHLVDPFYAELVGRIERECIGRGYSAIIQSSHGSRDDEDRAIDMMRALNIGGVILSPLGAASDLGKIEMLAEEVPVLLVDSHVGKRLPAITCDNAQGIGVIVEHLCREGAPPVYIDMPDVNSTATERREAYIAAMEANGRAPVVLGGGPVRWDFEQFGYEVARAQLVNGGFAYPAVLCANDRFAMGVFRAACELGLRIGKDGDFRLAGHDDHPFADFTCPGLTTVAQDVEGLAAGAVDMILDLMTRGETAERLVRLPSRLVLRDSA</sequence>
<keyword evidence="3" id="KW-0804">Transcription</keyword>
<dbReference type="PROSITE" id="PS50932">
    <property type="entry name" value="HTH_LACI_2"/>
    <property type="match status" value="1"/>
</dbReference>
<dbReference type="PANTHER" id="PTHR30146">
    <property type="entry name" value="LACI-RELATED TRANSCRIPTIONAL REPRESSOR"/>
    <property type="match status" value="1"/>
</dbReference>
<gene>
    <name evidence="6" type="ORF">STA1M1_05040</name>
</gene>
<dbReference type="SMART" id="SM00354">
    <property type="entry name" value="HTH_LACI"/>
    <property type="match status" value="1"/>
</dbReference>
<dbReference type="EMBL" id="BROH01000001">
    <property type="protein sequence ID" value="GKY86635.1"/>
    <property type="molecule type" value="Genomic_DNA"/>
</dbReference>
<dbReference type="PROSITE" id="PS50943">
    <property type="entry name" value="HTH_CROC1"/>
    <property type="match status" value="1"/>
</dbReference>
<dbReference type="SUPFAM" id="SSF47413">
    <property type="entry name" value="lambda repressor-like DNA-binding domains"/>
    <property type="match status" value="1"/>
</dbReference>
<keyword evidence="2" id="KW-0238">DNA-binding</keyword>
<dbReference type="SUPFAM" id="SSF53822">
    <property type="entry name" value="Periplasmic binding protein-like I"/>
    <property type="match status" value="1"/>
</dbReference>
<dbReference type="Pfam" id="PF00356">
    <property type="entry name" value="LacI"/>
    <property type="match status" value="1"/>
</dbReference>
<dbReference type="CDD" id="cd06267">
    <property type="entry name" value="PBP1_LacI_sugar_binding-like"/>
    <property type="match status" value="1"/>
</dbReference>
<keyword evidence="7" id="KW-1185">Reference proteome</keyword>
<dbReference type="InterPro" id="IPR028082">
    <property type="entry name" value="Peripla_BP_I"/>
</dbReference>
<dbReference type="CDD" id="cd01392">
    <property type="entry name" value="HTH_LacI"/>
    <property type="match status" value="1"/>
</dbReference>
<evidence type="ECO:0000259" key="5">
    <source>
        <dbReference type="PROSITE" id="PS50943"/>
    </source>
</evidence>
<dbReference type="InterPro" id="IPR001387">
    <property type="entry name" value="Cro/C1-type_HTH"/>
</dbReference>
<dbReference type="InterPro" id="IPR000843">
    <property type="entry name" value="HTH_LacI"/>
</dbReference>
<name>A0ABQ5LQF4_9RHOB</name>
<proteinExistence type="predicted"/>
<evidence type="ECO:0000256" key="3">
    <source>
        <dbReference type="ARBA" id="ARBA00023163"/>
    </source>
</evidence>
<evidence type="ECO:0000313" key="6">
    <source>
        <dbReference type="EMBL" id="GKY86635.1"/>
    </source>
</evidence>
<organism evidence="6 7">
    <name type="scientific">Sinisalibacter aestuarii</name>
    <dbReference type="NCBI Taxonomy" id="2949426"/>
    <lineage>
        <taxon>Bacteria</taxon>
        <taxon>Pseudomonadati</taxon>
        <taxon>Pseudomonadota</taxon>
        <taxon>Alphaproteobacteria</taxon>
        <taxon>Rhodobacterales</taxon>
        <taxon>Roseobacteraceae</taxon>
        <taxon>Sinisalibacter</taxon>
    </lineage>
</organism>
<evidence type="ECO:0000259" key="4">
    <source>
        <dbReference type="PROSITE" id="PS50932"/>
    </source>
</evidence>
<protein>
    <submittedName>
        <fullName evidence="6">LacI family transcriptional regulator</fullName>
    </submittedName>
</protein>
<evidence type="ECO:0000256" key="2">
    <source>
        <dbReference type="ARBA" id="ARBA00023125"/>
    </source>
</evidence>
<evidence type="ECO:0000313" key="7">
    <source>
        <dbReference type="Proteomes" id="UP001144205"/>
    </source>
</evidence>
<dbReference type="Proteomes" id="UP001144205">
    <property type="component" value="Unassembled WGS sequence"/>
</dbReference>
<dbReference type="Pfam" id="PF13377">
    <property type="entry name" value="Peripla_BP_3"/>
    <property type="match status" value="1"/>
</dbReference>
<dbReference type="Gene3D" id="3.40.50.2300">
    <property type="match status" value="2"/>
</dbReference>
<reference evidence="6" key="1">
    <citation type="journal article" date="2023" name="Int. J. Syst. Evol. Microbiol.">
        <title>Sinisalibacter aestuarii sp. nov., isolated from estuarine sediment of the Arakawa River.</title>
        <authorList>
            <person name="Arafat S.T."/>
            <person name="Hirano S."/>
            <person name="Sato A."/>
            <person name="Takeuchi K."/>
            <person name="Yasuda T."/>
            <person name="Terahara T."/>
            <person name="Hamada M."/>
            <person name="Kobayashi T."/>
        </authorList>
    </citation>
    <scope>NUCLEOTIDE SEQUENCE</scope>
    <source>
        <strain evidence="6">B-399</strain>
    </source>
</reference>